<dbReference type="GO" id="GO:0016973">
    <property type="term" value="P:poly(A)+ mRNA export from nucleus"/>
    <property type="evidence" value="ECO:0007669"/>
    <property type="project" value="TreeGrafter"/>
</dbReference>
<keyword evidence="3" id="KW-0813">Transport</keyword>
<evidence type="ECO:0000259" key="6">
    <source>
        <dbReference type="Pfam" id="PF08801"/>
    </source>
</evidence>
<dbReference type="OrthoDB" id="103454at2759"/>
<dbReference type="PANTHER" id="PTHR13405">
    <property type="entry name" value="NUCLEAR PORE COMPLEX PROTEIN NUP133"/>
    <property type="match status" value="1"/>
</dbReference>
<proteinExistence type="inferred from homology"/>
<accession>A0A9P7VC98</accession>
<dbReference type="GeneID" id="66117353"/>
<dbReference type="InterPro" id="IPR014908">
    <property type="entry name" value="Nucleoporin_Nup133/Nup155_N"/>
</dbReference>
<evidence type="ECO:0000313" key="7">
    <source>
        <dbReference type="EMBL" id="KAG7194871.1"/>
    </source>
</evidence>
<dbReference type="InterPro" id="IPR015943">
    <property type="entry name" value="WD40/YVTN_repeat-like_dom_sf"/>
</dbReference>
<dbReference type="EMBL" id="JAHMUF010000005">
    <property type="protein sequence ID" value="KAG7194871.1"/>
    <property type="molecule type" value="Genomic_DNA"/>
</dbReference>
<organism evidence="7 8">
    <name type="scientific">Scheffersomyces spartinae</name>
    <dbReference type="NCBI Taxonomy" id="45513"/>
    <lineage>
        <taxon>Eukaryota</taxon>
        <taxon>Fungi</taxon>
        <taxon>Dikarya</taxon>
        <taxon>Ascomycota</taxon>
        <taxon>Saccharomycotina</taxon>
        <taxon>Pichiomycetes</taxon>
        <taxon>Debaryomycetaceae</taxon>
        <taxon>Scheffersomyces</taxon>
    </lineage>
</organism>
<feature type="domain" description="Nucleoporin Nup133/Nup155-like N-terminal" evidence="6">
    <location>
        <begin position="36"/>
        <end position="465"/>
    </location>
</feature>
<comment type="subcellular location">
    <subcellularLocation>
        <location evidence="1">Nucleus</location>
    </subcellularLocation>
</comment>
<dbReference type="Gene3D" id="2.130.10.10">
    <property type="entry name" value="YVTN repeat-like/Quinoprotein amine dehydrogenase"/>
    <property type="match status" value="1"/>
</dbReference>
<keyword evidence="4" id="KW-0539">Nucleus</keyword>
<dbReference type="GO" id="GO:0031080">
    <property type="term" value="C:nuclear pore outer ring"/>
    <property type="evidence" value="ECO:0007669"/>
    <property type="project" value="TreeGrafter"/>
</dbReference>
<feature type="region of interest" description="Disordered" evidence="5">
    <location>
        <begin position="1"/>
        <end position="25"/>
    </location>
</feature>
<keyword evidence="8" id="KW-1185">Reference proteome</keyword>
<evidence type="ECO:0000256" key="1">
    <source>
        <dbReference type="ARBA" id="ARBA00004123"/>
    </source>
</evidence>
<reference evidence="7" key="1">
    <citation type="submission" date="2021-03" db="EMBL/GenBank/DDBJ databases">
        <authorList>
            <person name="Palmer J.M."/>
        </authorList>
    </citation>
    <scope>NUCLEOTIDE SEQUENCE</scope>
    <source>
        <strain evidence="7">ARV_011</strain>
    </source>
</reference>
<dbReference type="RefSeq" id="XP_043050418.1">
    <property type="nucleotide sequence ID" value="XM_043194667.1"/>
</dbReference>
<evidence type="ECO:0000256" key="4">
    <source>
        <dbReference type="ARBA" id="ARBA00023242"/>
    </source>
</evidence>
<evidence type="ECO:0000256" key="3">
    <source>
        <dbReference type="ARBA" id="ARBA00022448"/>
    </source>
</evidence>
<dbReference type="InterPro" id="IPR037624">
    <property type="entry name" value="Nup133-like"/>
</dbReference>
<dbReference type="AlphaFoldDB" id="A0A9P7VC98"/>
<dbReference type="Gene3D" id="1.20.58.1380">
    <property type="match status" value="1"/>
</dbReference>
<name>A0A9P7VC98_9ASCO</name>
<dbReference type="SUPFAM" id="SSF117289">
    <property type="entry name" value="Nucleoporin domain"/>
    <property type="match status" value="1"/>
</dbReference>
<dbReference type="Proteomes" id="UP000790833">
    <property type="component" value="Unassembled WGS sequence"/>
</dbReference>
<evidence type="ECO:0000256" key="2">
    <source>
        <dbReference type="ARBA" id="ARBA00005569"/>
    </source>
</evidence>
<dbReference type="GO" id="GO:0006606">
    <property type="term" value="P:protein import into nucleus"/>
    <property type="evidence" value="ECO:0007669"/>
    <property type="project" value="TreeGrafter"/>
</dbReference>
<gene>
    <name evidence="7" type="ORF">KQ657_003979</name>
</gene>
<dbReference type="GO" id="GO:0017056">
    <property type="term" value="F:structural constituent of nuclear pore"/>
    <property type="evidence" value="ECO:0007669"/>
    <property type="project" value="InterPro"/>
</dbReference>
<comment type="similarity">
    <text evidence="2">Belongs to the nucleoporin Nup133 family.</text>
</comment>
<dbReference type="Pfam" id="PF08801">
    <property type="entry name" value="Nucleoporin_N"/>
    <property type="match status" value="1"/>
</dbReference>
<dbReference type="PANTHER" id="PTHR13405:SF11">
    <property type="entry name" value="NUCLEAR PORE COMPLEX PROTEIN NUP133"/>
    <property type="match status" value="1"/>
</dbReference>
<comment type="caution">
    <text evidence="7">The sequence shown here is derived from an EMBL/GenBank/DDBJ whole genome shotgun (WGS) entry which is preliminary data.</text>
</comment>
<protein>
    <recommendedName>
        <fullName evidence="6">Nucleoporin Nup133/Nup155-like N-terminal domain-containing protein</fullName>
    </recommendedName>
</protein>
<evidence type="ECO:0000313" key="8">
    <source>
        <dbReference type="Proteomes" id="UP000790833"/>
    </source>
</evidence>
<dbReference type="GO" id="GO:0000972">
    <property type="term" value="P:transcription-dependent tethering of RNA polymerase II gene DNA at nuclear periphery"/>
    <property type="evidence" value="ECO:0007669"/>
    <property type="project" value="TreeGrafter"/>
</dbReference>
<sequence length="1116" mass="124645">MSLFKARSVTGNNRDPPSSGELTALPGHRSAVTELTKNHKYCVSRLPALPTALQNTQAYSVLNGYSDGKTSHAMVTTPNAIHVWNYKSLDSTPLSIQFPIDDDSGSDLLPFGIITSPASGTNEDPGIAIISPGTGKVKFYSSVQNAPTIGLVNDKLSEITLHLAVENGEYITLAENIEPAGIAVATSRKRCILITLRDLKGKPKLGYTDLTLYLGVGFVSNMLSGIFGTRNNNEIGDEIVSIKVGKISNNGLTEEIIITDSKGGFHLLTYQFSSTDGSPYVDSKRSFKQRMGVALENSLDGFIPGSSVLIKVLDLWPLKQVSESGLYLTLCYLDSSYHHHNDDGNQNLLILVTMKINQTGVLVYGTHKLLKYNQKSIIYLDSKPRLFLPSPETTAFVLIDNSIILTDIDISYIHSRSTGYYYKPRWEDIISLKSDVQIIGQGYEDKSEDSNSSILLLTGNSGALRIERFPDDDPTTQSKVSPVDIVKSHLEQAIFYAKSSSIDFNLKENTIESTILNEAIIMVANEVFTSNSIYFPQDNAIISESLQLKSSLLGQLVNLVSTNYPNGTELAVYQIIDMIEKADTSFQFWQSVSANGSYKNWLKEVIIECGGIVNQNDNDIVKDFFTTHLQSIDTVLSSFVLKLETNNVSEDIISSLLVTSLYEGTYQNEKKYSQLRSFLKANLWTLDTNLLFELNKYFTKECGTETGAGNGNATSTQTKLKLIHFCQVLYYMTNSAIEYLRSTDPLGDKLENYSQWYQMNKPIWIQALINASLEEDAEIIVEAYGDLSSLVLILESKKESLTTKYGPNSMEVSQVIKSLSSYFHKYGQPFAFCYFRYCLQNGKINQIFQGFPTVNEYYDFLEAYFAQHPKETADIAWIQYLLDNKFLKAKASLVESIEFDTTTNVNKTELSLSIAKLSAVAMGESQESLEPINSELLVVRKQRELLEKYISFVSAKELLTPQYFETYLLNDKVSLPEKALDKLKEAFTKLTQDKKLSTVELIDLLTLTIKDAQVFADAAEIASLSNELHVDALLHVIWVRLLVLANEWRSLEGSLLFKTAALLKDNVKALEILEDIESLLQTKDGLLPELVHKLHTIKADASKWTRSILDQVRNDD</sequence>
<evidence type="ECO:0000256" key="5">
    <source>
        <dbReference type="SAM" id="MobiDB-lite"/>
    </source>
</evidence>